<dbReference type="Proteomes" id="UP000192223">
    <property type="component" value="Unplaced"/>
</dbReference>
<reference evidence="5" key="1">
    <citation type="submission" date="2025-08" db="UniProtKB">
        <authorList>
            <consortium name="RefSeq"/>
        </authorList>
    </citation>
    <scope>IDENTIFICATION</scope>
    <source>
        <tissue evidence="5">Entire body</tissue>
    </source>
</reference>
<keyword evidence="2" id="KW-0560">Oxidoreductase</keyword>
<dbReference type="InterPro" id="IPR002347">
    <property type="entry name" value="SDR_fam"/>
</dbReference>
<dbReference type="InParanoid" id="A0A1W4WMW2"/>
<accession>A0A1W4WMW2</accession>
<evidence type="ECO:0000313" key="4">
    <source>
        <dbReference type="Proteomes" id="UP000192223"/>
    </source>
</evidence>
<proteinExistence type="inferred from homology"/>
<name>A0A1W4WMW2_AGRPL</name>
<dbReference type="GO" id="GO:0016616">
    <property type="term" value="F:oxidoreductase activity, acting on the CH-OH group of donors, NAD or NADP as acceptor"/>
    <property type="evidence" value="ECO:0007669"/>
    <property type="project" value="TreeGrafter"/>
</dbReference>
<dbReference type="PANTHER" id="PTHR44229:SF8">
    <property type="entry name" value="ALCOHOL DEHYDROGENASE-RELATED"/>
    <property type="match status" value="1"/>
</dbReference>
<dbReference type="GeneID" id="108737094"/>
<dbReference type="STRING" id="224129.A0A1W4WMW2"/>
<evidence type="ECO:0000313" key="5">
    <source>
        <dbReference type="RefSeq" id="XP_018325266.1"/>
    </source>
</evidence>
<dbReference type="AlphaFoldDB" id="A0A1W4WMW2"/>
<dbReference type="OrthoDB" id="417891at2759"/>
<dbReference type="FunCoup" id="A0A1W4WMW2">
    <property type="interactions" value="97"/>
</dbReference>
<dbReference type="KEGG" id="apln:108737094"/>
<dbReference type="Pfam" id="PF00106">
    <property type="entry name" value="adh_short"/>
    <property type="match status" value="1"/>
</dbReference>
<protein>
    <submittedName>
        <fullName evidence="5">15-hydroxyprostaglandin dehydrogenase [NAD(+)]-like isoform X1</fullName>
    </submittedName>
</protein>
<evidence type="ECO:0000256" key="2">
    <source>
        <dbReference type="ARBA" id="ARBA00023002"/>
    </source>
</evidence>
<dbReference type="PANTHER" id="PTHR44229">
    <property type="entry name" value="15-HYDROXYPROSTAGLANDIN DEHYDROGENASE [NAD(+)]"/>
    <property type="match status" value="1"/>
</dbReference>
<dbReference type="InterPro" id="IPR036291">
    <property type="entry name" value="NAD(P)-bd_dom_sf"/>
</dbReference>
<gene>
    <name evidence="5" type="primary">LOC108737094</name>
</gene>
<dbReference type="PRINTS" id="PR00081">
    <property type="entry name" value="GDHRDH"/>
</dbReference>
<evidence type="ECO:0000256" key="3">
    <source>
        <dbReference type="RuleBase" id="RU000363"/>
    </source>
</evidence>
<dbReference type="PROSITE" id="PS00061">
    <property type="entry name" value="ADH_SHORT"/>
    <property type="match status" value="1"/>
</dbReference>
<dbReference type="PRINTS" id="PR00080">
    <property type="entry name" value="SDRFAMILY"/>
</dbReference>
<comment type="similarity">
    <text evidence="1 3">Belongs to the short-chain dehydrogenases/reductases (SDR) family.</text>
</comment>
<evidence type="ECO:0000256" key="1">
    <source>
        <dbReference type="ARBA" id="ARBA00006484"/>
    </source>
</evidence>
<sequence>MQLFHNHTNQISSISVMSNRSNLKRNLSSLVNSNKVMFNLSNTVALITGGASGIGLATAKTFLKENIKGLCIVDINENLGQIALNELIKSFGDRVIFVKADTSNRSQFDVGIIITEAFRITIDSFGSLDVVFNNAGIFDDKHWEKEISINICGTLHGTMLAVDEYLPKYKSGNEAVVVNMSSICGLDAFGCAPVYTATKHAIIGLSRSFGKESHYNRTKVRVITICPGTTDTPMTVGGLDRNLGPAYRDLETEFDQYPRQSADVAADAVKTLIGTASTGSVWVIEGGDLYEVEILERQSRRRK</sequence>
<dbReference type="Gene3D" id="3.40.50.720">
    <property type="entry name" value="NAD(P)-binding Rossmann-like Domain"/>
    <property type="match status" value="1"/>
</dbReference>
<organism evidence="4 5">
    <name type="scientific">Agrilus planipennis</name>
    <name type="common">Emerald ash borer</name>
    <name type="synonym">Agrilus marcopoli</name>
    <dbReference type="NCBI Taxonomy" id="224129"/>
    <lineage>
        <taxon>Eukaryota</taxon>
        <taxon>Metazoa</taxon>
        <taxon>Ecdysozoa</taxon>
        <taxon>Arthropoda</taxon>
        <taxon>Hexapoda</taxon>
        <taxon>Insecta</taxon>
        <taxon>Pterygota</taxon>
        <taxon>Neoptera</taxon>
        <taxon>Endopterygota</taxon>
        <taxon>Coleoptera</taxon>
        <taxon>Polyphaga</taxon>
        <taxon>Elateriformia</taxon>
        <taxon>Buprestoidea</taxon>
        <taxon>Buprestidae</taxon>
        <taxon>Agrilinae</taxon>
        <taxon>Agrilus</taxon>
    </lineage>
</organism>
<dbReference type="SUPFAM" id="SSF51735">
    <property type="entry name" value="NAD(P)-binding Rossmann-fold domains"/>
    <property type="match status" value="1"/>
</dbReference>
<dbReference type="GO" id="GO:0005737">
    <property type="term" value="C:cytoplasm"/>
    <property type="evidence" value="ECO:0007669"/>
    <property type="project" value="TreeGrafter"/>
</dbReference>
<keyword evidence="4" id="KW-1185">Reference proteome</keyword>
<dbReference type="InterPro" id="IPR020904">
    <property type="entry name" value="Sc_DH/Rdtase_CS"/>
</dbReference>
<dbReference type="RefSeq" id="XP_018325266.1">
    <property type="nucleotide sequence ID" value="XM_018469764.2"/>
</dbReference>